<organism evidence="1 2">
    <name type="scientific">Blautia obeum</name>
    <dbReference type="NCBI Taxonomy" id="40520"/>
    <lineage>
        <taxon>Bacteria</taxon>
        <taxon>Bacillati</taxon>
        <taxon>Bacillota</taxon>
        <taxon>Clostridia</taxon>
        <taxon>Lachnospirales</taxon>
        <taxon>Lachnospiraceae</taxon>
        <taxon>Blautia</taxon>
    </lineage>
</organism>
<reference evidence="1 2" key="1">
    <citation type="submission" date="2015-09" db="EMBL/GenBank/DDBJ databases">
        <authorList>
            <consortium name="Pathogen Informatics"/>
        </authorList>
    </citation>
    <scope>NUCLEOTIDE SEQUENCE [LARGE SCALE GENOMIC DNA]</scope>
    <source>
        <strain evidence="1 2">2789STDY5834957</strain>
    </source>
</reference>
<proteinExistence type="predicted"/>
<gene>
    <name evidence="1" type="ORF">ERS852569_03727</name>
</gene>
<name>A0A174W5G4_9FIRM</name>
<dbReference type="Proteomes" id="UP000095762">
    <property type="component" value="Unassembled WGS sequence"/>
</dbReference>
<accession>A0A174W5G4</accession>
<evidence type="ECO:0000313" key="2">
    <source>
        <dbReference type="Proteomes" id="UP000095762"/>
    </source>
</evidence>
<sequence>MKEVRIDGKRYNINTAEFIASWDNDLPYMDFGYLKETLYRKRTGEFFLYGEGGARTKYGRVDDDGRTYIGSEKIIPLTDAEARTWLKAYEEGDWTLRDWDEVECYE</sequence>
<dbReference type="EMBL" id="CZBP01000046">
    <property type="protein sequence ID" value="CUQ40801.1"/>
    <property type="molecule type" value="Genomic_DNA"/>
</dbReference>
<dbReference type="AlphaFoldDB" id="A0A174W5G4"/>
<evidence type="ECO:0000313" key="1">
    <source>
        <dbReference type="EMBL" id="CUQ40801.1"/>
    </source>
</evidence>
<protein>
    <submittedName>
        <fullName evidence="1">Uncharacterized protein</fullName>
    </submittedName>
</protein>
<dbReference type="RefSeq" id="WP_055060651.1">
    <property type="nucleotide sequence ID" value="NZ_CZBP01000046.1"/>
</dbReference>